<keyword evidence="2" id="KW-1185">Reference proteome</keyword>
<dbReference type="RefSeq" id="WP_284269066.1">
    <property type="nucleotide sequence ID" value="NZ_BSOW01000016.1"/>
</dbReference>
<organism evidence="1 2">
    <name type="scientific">Bradyrhizobium iriomotense</name>
    <dbReference type="NCBI Taxonomy" id="441950"/>
    <lineage>
        <taxon>Bacteria</taxon>
        <taxon>Pseudomonadati</taxon>
        <taxon>Pseudomonadota</taxon>
        <taxon>Alphaproteobacteria</taxon>
        <taxon>Hyphomicrobiales</taxon>
        <taxon>Nitrobacteraceae</taxon>
        <taxon>Bradyrhizobium</taxon>
    </lineage>
</organism>
<proteinExistence type="predicted"/>
<evidence type="ECO:0000313" key="2">
    <source>
        <dbReference type="Proteomes" id="UP001156905"/>
    </source>
</evidence>
<evidence type="ECO:0000313" key="1">
    <source>
        <dbReference type="EMBL" id="GLR87952.1"/>
    </source>
</evidence>
<dbReference type="Proteomes" id="UP001156905">
    <property type="component" value="Unassembled WGS sequence"/>
</dbReference>
<reference evidence="2" key="1">
    <citation type="journal article" date="2019" name="Int. J. Syst. Evol. Microbiol.">
        <title>The Global Catalogue of Microorganisms (GCM) 10K type strain sequencing project: providing services to taxonomists for standard genome sequencing and annotation.</title>
        <authorList>
            <consortium name="The Broad Institute Genomics Platform"/>
            <consortium name="The Broad Institute Genome Sequencing Center for Infectious Disease"/>
            <person name="Wu L."/>
            <person name="Ma J."/>
        </authorList>
    </citation>
    <scope>NUCLEOTIDE SEQUENCE [LARGE SCALE GENOMIC DNA]</scope>
    <source>
        <strain evidence="2">NBRC 102520</strain>
    </source>
</reference>
<accession>A0ABQ6B0J4</accession>
<gene>
    <name evidence="1" type="ORF">GCM10007857_46640</name>
</gene>
<name>A0ABQ6B0J4_9BRAD</name>
<sequence>MSTIDIDRIELTLFGVSPAAAQSAATELEALLRQRLAGWRPDIAGTAPVALGNLDLGRVDAAARLDAPALATLIADRLIAQLDRAFARPTAATEDV</sequence>
<comment type="caution">
    <text evidence="1">The sequence shown here is derived from an EMBL/GenBank/DDBJ whole genome shotgun (WGS) entry which is preliminary data.</text>
</comment>
<protein>
    <submittedName>
        <fullName evidence="1">Uncharacterized protein</fullName>
    </submittedName>
</protein>
<dbReference type="EMBL" id="BSOW01000016">
    <property type="protein sequence ID" value="GLR87952.1"/>
    <property type="molecule type" value="Genomic_DNA"/>
</dbReference>